<dbReference type="RefSeq" id="XP_016220652.1">
    <property type="nucleotide sequence ID" value="XM_016373741.1"/>
</dbReference>
<dbReference type="SMART" id="SM00066">
    <property type="entry name" value="GAL4"/>
    <property type="match status" value="1"/>
</dbReference>
<keyword evidence="4" id="KW-0804">Transcription</keyword>
<dbReference type="Pfam" id="PF04082">
    <property type="entry name" value="Fungal_trans"/>
    <property type="match status" value="1"/>
</dbReference>
<dbReference type="Gene3D" id="4.10.240.10">
    <property type="entry name" value="Zn(2)-C6 fungal-type DNA-binding domain"/>
    <property type="match status" value="1"/>
</dbReference>
<dbReference type="PROSITE" id="PS00463">
    <property type="entry name" value="ZN2_CY6_FUNGAL_1"/>
    <property type="match status" value="1"/>
</dbReference>
<dbReference type="SUPFAM" id="SSF57701">
    <property type="entry name" value="Zn2/Cys6 DNA-binding domain"/>
    <property type="match status" value="1"/>
</dbReference>
<organism evidence="8 9">
    <name type="scientific">Exophiala mesophila</name>
    <name type="common">Black yeast-like fungus</name>
    <dbReference type="NCBI Taxonomy" id="212818"/>
    <lineage>
        <taxon>Eukaryota</taxon>
        <taxon>Fungi</taxon>
        <taxon>Dikarya</taxon>
        <taxon>Ascomycota</taxon>
        <taxon>Pezizomycotina</taxon>
        <taxon>Eurotiomycetes</taxon>
        <taxon>Chaetothyriomycetidae</taxon>
        <taxon>Chaetothyriales</taxon>
        <taxon>Herpotrichiellaceae</taxon>
        <taxon>Exophiala</taxon>
    </lineage>
</organism>
<dbReference type="CDD" id="cd00067">
    <property type="entry name" value="GAL4"/>
    <property type="match status" value="1"/>
</dbReference>
<dbReference type="SMART" id="SM00906">
    <property type="entry name" value="Fungal_trans"/>
    <property type="match status" value="1"/>
</dbReference>
<evidence type="ECO:0000313" key="9">
    <source>
        <dbReference type="Proteomes" id="UP000054302"/>
    </source>
</evidence>
<feature type="domain" description="Zn(2)-C6 fungal-type" evidence="7">
    <location>
        <begin position="45"/>
        <end position="74"/>
    </location>
</feature>
<protein>
    <recommendedName>
        <fullName evidence="7">Zn(2)-C6 fungal-type domain-containing protein</fullName>
    </recommendedName>
</protein>
<dbReference type="EMBL" id="KN847525">
    <property type="protein sequence ID" value="KIV89078.1"/>
    <property type="molecule type" value="Genomic_DNA"/>
</dbReference>
<dbReference type="GO" id="GO:0005634">
    <property type="term" value="C:nucleus"/>
    <property type="evidence" value="ECO:0007669"/>
    <property type="project" value="TreeGrafter"/>
</dbReference>
<reference evidence="8 9" key="1">
    <citation type="submission" date="2015-01" db="EMBL/GenBank/DDBJ databases">
        <title>The Genome Sequence of Exophiala mesophila CBS40295.</title>
        <authorList>
            <consortium name="The Broad Institute Genomics Platform"/>
            <person name="Cuomo C."/>
            <person name="de Hoog S."/>
            <person name="Gorbushina A."/>
            <person name="Stielow B."/>
            <person name="Teixiera M."/>
            <person name="Abouelleil A."/>
            <person name="Chapman S.B."/>
            <person name="Priest M."/>
            <person name="Young S.K."/>
            <person name="Wortman J."/>
            <person name="Nusbaum C."/>
            <person name="Birren B."/>
        </authorList>
    </citation>
    <scope>NUCLEOTIDE SEQUENCE [LARGE SCALE GENOMIC DNA]</scope>
    <source>
        <strain evidence="8 9">CBS 40295</strain>
    </source>
</reference>
<evidence type="ECO:0000256" key="4">
    <source>
        <dbReference type="ARBA" id="ARBA00023163"/>
    </source>
</evidence>
<dbReference type="OMA" id="TMGINPG"/>
<dbReference type="HOGENOM" id="CLU_008828_1_0_1"/>
<dbReference type="GO" id="GO:0006351">
    <property type="term" value="P:DNA-templated transcription"/>
    <property type="evidence" value="ECO:0007669"/>
    <property type="project" value="InterPro"/>
</dbReference>
<dbReference type="CDD" id="cd12148">
    <property type="entry name" value="fungal_TF_MHR"/>
    <property type="match status" value="1"/>
</dbReference>
<dbReference type="PROSITE" id="PS50048">
    <property type="entry name" value="ZN2_CY6_FUNGAL_2"/>
    <property type="match status" value="1"/>
</dbReference>
<evidence type="ECO:0000256" key="3">
    <source>
        <dbReference type="ARBA" id="ARBA00023125"/>
    </source>
</evidence>
<keyword evidence="2" id="KW-0805">Transcription regulation</keyword>
<evidence type="ECO:0000256" key="6">
    <source>
        <dbReference type="SAM" id="MobiDB-lite"/>
    </source>
</evidence>
<keyword evidence="9" id="KW-1185">Reference proteome</keyword>
<evidence type="ECO:0000256" key="5">
    <source>
        <dbReference type="ARBA" id="ARBA00023242"/>
    </source>
</evidence>
<sequence>MVTSTVASDASPPPPNAEKRKAEDGSNANGNAHTRSKRNRYISIACNECKRRKIKCNGQTPCQRCGNLSLDCVYAPNCCTNSLKDSVEFGQMRDHIALLQEQVNDLYASLNELRNRPDASHNGGIDSTFSQDTSVRHMPLSVSRTLPPLISPKRPSQKALPQFHGPTSTLYGLDVAKSSLQTMGITTHNNIDEGLVSGDRSRAVSPVQVTAVTPHPSKDPLWLIDYNEVVRLCGIYEEEIGLMYPVVNMEKVLQHANALYKFIGASLRTGLGQPGLPGADGFDDEDTTILKMILAVTLIVEGHGRSDLGKRFFDSAKASVDLKLVMAIDIKSVQLTVLTAKYYFQKDEEAQAWRFIGIAARMCIEMGLHRKDSLLKSFTNEAEYQEAIRIFWAVYALDRRWSFGTGMPFALQDTDIDPSLPEPDESHPYLRHITKYNQIATKVWYHNLAYEAGRNTKKDEIGFLDYQILQWYQNLPEHLRFNGHDLARENEGAGRGLQRLRLLMYMRRNQARISIYRPILHSATSIMENRHYAQNVVDVAKDTINTLTTVNEKSDIYKTQQVLYNYFLVQALAVLFLAVAHAPAVFCNQTRSEFYSAIELVKGFSTKSHVSKRLWRTVRGLKEMGDKIGLLAKGGGNLVDPGQDPHSDAAVAMAGLAGHKIDFAQFPNQQRLNGNGNGNINGHDELGVSPDDALQITNELSSLFELAGGYGANATPGPDAFSFMGQNDDGGFAEGFNNAFGNEPELTRIMNELF</sequence>
<dbReference type="Proteomes" id="UP000054302">
    <property type="component" value="Unassembled WGS sequence"/>
</dbReference>
<dbReference type="STRING" id="212818.A0A0D1ZQP2"/>
<dbReference type="InterPro" id="IPR051127">
    <property type="entry name" value="Fungal_SecMet_Regulators"/>
</dbReference>
<accession>A0A0D1ZQP2</accession>
<evidence type="ECO:0000313" key="8">
    <source>
        <dbReference type="EMBL" id="KIV89078.1"/>
    </source>
</evidence>
<dbReference type="Pfam" id="PF00172">
    <property type="entry name" value="Zn_clus"/>
    <property type="match status" value="1"/>
</dbReference>
<dbReference type="InterPro" id="IPR036864">
    <property type="entry name" value="Zn2-C6_fun-type_DNA-bd_sf"/>
</dbReference>
<keyword evidence="1" id="KW-0479">Metal-binding</keyword>
<keyword evidence="5" id="KW-0539">Nucleus</keyword>
<dbReference type="GeneID" id="27326533"/>
<evidence type="ECO:0000259" key="7">
    <source>
        <dbReference type="PROSITE" id="PS50048"/>
    </source>
</evidence>
<evidence type="ECO:0000256" key="1">
    <source>
        <dbReference type="ARBA" id="ARBA00022723"/>
    </source>
</evidence>
<dbReference type="AlphaFoldDB" id="A0A0D1ZQP2"/>
<dbReference type="InterPro" id="IPR007219">
    <property type="entry name" value="XnlR_reg_dom"/>
</dbReference>
<dbReference type="PANTHER" id="PTHR47424:SF5">
    <property type="entry name" value="ZN(II)2CYS6 TRANSCRIPTION FACTOR (EUROFUNG)"/>
    <property type="match status" value="1"/>
</dbReference>
<dbReference type="VEuPathDB" id="FungiDB:PV10_08688"/>
<keyword evidence="3" id="KW-0238">DNA-binding</keyword>
<dbReference type="GO" id="GO:0008270">
    <property type="term" value="F:zinc ion binding"/>
    <property type="evidence" value="ECO:0007669"/>
    <property type="project" value="InterPro"/>
</dbReference>
<feature type="region of interest" description="Disordered" evidence="6">
    <location>
        <begin position="1"/>
        <end position="34"/>
    </location>
</feature>
<name>A0A0D1ZQP2_EXOME</name>
<dbReference type="OrthoDB" id="3971593at2759"/>
<dbReference type="GO" id="GO:0000978">
    <property type="term" value="F:RNA polymerase II cis-regulatory region sequence-specific DNA binding"/>
    <property type="evidence" value="ECO:0007669"/>
    <property type="project" value="TreeGrafter"/>
</dbReference>
<evidence type="ECO:0000256" key="2">
    <source>
        <dbReference type="ARBA" id="ARBA00023015"/>
    </source>
</evidence>
<dbReference type="GO" id="GO:0000435">
    <property type="term" value="P:positive regulation of transcription from RNA polymerase II promoter by galactose"/>
    <property type="evidence" value="ECO:0007669"/>
    <property type="project" value="TreeGrafter"/>
</dbReference>
<dbReference type="PANTHER" id="PTHR47424">
    <property type="entry name" value="REGULATORY PROTEIN GAL4"/>
    <property type="match status" value="1"/>
</dbReference>
<gene>
    <name evidence="8" type="ORF">PV10_08688</name>
</gene>
<proteinExistence type="predicted"/>
<dbReference type="InterPro" id="IPR001138">
    <property type="entry name" value="Zn2Cys6_DnaBD"/>
</dbReference>
<dbReference type="GO" id="GO:0000981">
    <property type="term" value="F:DNA-binding transcription factor activity, RNA polymerase II-specific"/>
    <property type="evidence" value="ECO:0007669"/>
    <property type="project" value="InterPro"/>
</dbReference>